<reference evidence="8 9" key="1">
    <citation type="journal article" date="2018" name="Biotechnol. Biofuels">
        <title>Integrative visual omics of the white-rot fungus Polyporus brumalis exposes the biotechnological potential of its oxidative enzymes for delignifying raw plant biomass.</title>
        <authorList>
            <person name="Miyauchi S."/>
            <person name="Rancon A."/>
            <person name="Drula E."/>
            <person name="Hage H."/>
            <person name="Chaduli D."/>
            <person name="Favel A."/>
            <person name="Grisel S."/>
            <person name="Henrissat B."/>
            <person name="Herpoel-Gimbert I."/>
            <person name="Ruiz-Duenas F.J."/>
            <person name="Chevret D."/>
            <person name="Hainaut M."/>
            <person name="Lin J."/>
            <person name="Wang M."/>
            <person name="Pangilinan J."/>
            <person name="Lipzen A."/>
            <person name="Lesage-Meessen L."/>
            <person name="Navarro D."/>
            <person name="Riley R."/>
            <person name="Grigoriev I.V."/>
            <person name="Zhou S."/>
            <person name="Raouche S."/>
            <person name="Rosso M.N."/>
        </authorList>
    </citation>
    <scope>NUCLEOTIDE SEQUENCE [LARGE SCALE GENOMIC DNA]</scope>
    <source>
        <strain evidence="8 9">BRFM 1820</strain>
    </source>
</reference>
<feature type="transmembrane region" description="Helical" evidence="6">
    <location>
        <begin position="387"/>
        <end position="406"/>
    </location>
</feature>
<gene>
    <name evidence="8" type="ORF">OH76DRAFT_337506</name>
</gene>
<keyword evidence="2 6" id="KW-0812">Transmembrane</keyword>
<dbReference type="Gene3D" id="1.20.1250.20">
    <property type="entry name" value="MFS general substrate transporter like domains"/>
    <property type="match status" value="1"/>
</dbReference>
<evidence type="ECO:0000256" key="4">
    <source>
        <dbReference type="ARBA" id="ARBA00023136"/>
    </source>
</evidence>
<keyword evidence="9" id="KW-1185">Reference proteome</keyword>
<evidence type="ECO:0000256" key="6">
    <source>
        <dbReference type="SAM" id="Phobius"/>
    </source>
</evidence>
<organism evidence="8 9">
    <name type="scientific">Lentinus brumalis</name>
    <dbReference type="NCBI Taxonomy" id="2498619"/>
    <lineage>
        <taxon>Eukaryota</taxon>
        <taxon>Fungi</taxon>
        <taxon>Dikarya</taxon>
        <taxon>Basidiomycota</taxon>
        <taxon>Agaricomycotina</taxon>
        <taxon>Agaricomycetes</taxon>
        <taxon>Polyporales</taxon>
        <taxon>Polyporaceae</taxon>
        <taxon>Lentinus</taxon>
    </lineage>
</organism>
<feature type="region of interest" description="Disordered" evidence="5">
    <location>
        <begin position="543"/>
        <end position="562"/>
    </location>
</feature>
<evidence type="ECO:0000256" key="3">
    <source>
        <dbReference type="ARBA" id="ARBA00022989"/>
    </source>
</evidence>
<dbReference type="PANTHER" id="PTHR23501">
    <property type="entry name" value="MAJOR FACILITATOR SUPERFAMILY"/>
    <property type="match status" value="1"/>
</dbReference>
<dbReference type="GO" id="GO:0005886">
    <property type="term" value="C:plasma membrane"/>
    <property type="evidence" value="ECO:0007669"/>
    <property type="project" value="TreeGrafter"/>
</dbReference>
<evidence type="ECO:0000256" key="5">
    <source>
        <dbReference type="SAM" id="MobiDB-lite"/>
    </source>
</evidence>
<feature type="transmembrane region" description="Helical" evidence="6">
    <location>
        <begin position="151"/>
        <end position="171"/>
    </location>
</feature>
<dbReference type="AlphaFoldDB" id="A0A371CJH2"/>
<feature type="transmembrane region" description="Helical" evidence="6">
    <location>
        <begin position="95"/>
        <end position="121"/>
    </location>
</feature>
<dbReference type="PANTHER" id="PTHR23501:SF102">
    <property type="entry name" value="DRUG TRANSPORTER, PUTATIVE (AFU_ORTHOLOGUE AFUA_3G08530)-RELATED"/>
    <property type="match status" value="1"/>
</dbReference>
<dbReference type="InterPro" id="IPR011701">
    <property type="entry name" value="MFS"/>
</dbReference>
<feature type="transmembrane region" description="Helical" evidence="6">
    <location>
        <begin position="326"/>
        <end position="345"/>
    </location>
</feature>
<keyword evidence="3 6" id="KW-1133">Transmembrane helix</keyword>
<feature type="transmembrane region" description="Helical" evidence="6">
    <location>
        <begin position="252"/>
        <end position="271"/>
    </location>
</feature>
<dbReference type="Pfam" id="PF07690">
    <property type="entry name" value="MFS_1"/>
    <property type="match status" value="1"/>
</dbReference>
<feature type="transmembrane region" description="Helical" evidence="6">
    <location>
        <begin position="27"/>
        <end position="53"/>
    </location>
</feature>
<dbReference type="SUPFAM" id="SSF103473">
    <property type="entry name" value="MFS general substrate transporter"/>
    <property type="match status" value="1"/>
</dbReference>
<dbReference type="GO" id="GO:0022857">
    <property type="term" value="F:transmembrane transporter activity"/>
    <property type="evidence" value="ECO:0007669"/>
    <property type="project" value="InterPro"/>
</dbReference>
<dbReference type="InterPro" id="IPR020846">
    <property type="entry name" value="MFS_dom"/>
</dbReference>
<evidence type="ECO:0000313" key="9">
    <source>
        <dbReference type="Proteomes" id="UP000256964"/>
    </source>
</evidence>
<name>A0A371CJH2_9APHY</name>
<dbReference type="PRINTS" id="PR01036">
    <property type="entry name" value="TCRTETB"/>
</dbReference>
<dbReference type="PROSITE" id="PS50850">
    <property type="entry name" value="MFS"/>
    <property type="match status" value="1"/>
</dbReference>
<dbReference type="InterPro" id="IPR036259">
    <property type="entry name" value="MFS_trans_sf"/>
</dbReference>
<dbReference type="Proteomes" id="UP000256964">
    <property type="component" value="Unassembled WGS sequence"/>
</dbReference>
<dbReference type="EMBL" id="KZ857555">
    <property type="protein sequence ID" value="RDX40442.1"/>
    <property type="molecule type" value="Genomic_DNA"/>
</dbReference>
<proteinExistence type="predicted"/>
<dbReference type="OrthoDB" id="3437016at2759"/>
<feature type="transmembrane region" description="Helical" evidence="6">
    <location>
        <begin position="65"/>
        <end position="83"/>
    </location>
</feature>
<feature type="transmembrane region" description="Helical" evidence="6">
    <location>
        <begin position="490"/>
        <end position="509"/>
    </location>
</feature>
<evidence type="ECO:0000259" key="7">
    <source>
        <dbReference type="PROSITE" id="PS50850"/>
    </source>
</evidence>
<comment type="subcellular location">
    <subcellularLocation>
        <location evidence="1">Membrane</location>
        <topology evidence="1">Multi-pass membrane protein</topology>
    </subcellularLocation>
</comment>
<feature type="domain" description="Major facilitator superfamily (MFS) profile" evidence="7">
    <location>
        <begin position="31"/>
        <end position="476"/>
    </location>
</feature>
<dbReference type="STRING" id="139420.A0A371CJH2"/>
<dbReference type="CDD" id="cd17502">
    <property type="entry name" value="MFS_Azr1_MDR_like"/>
    <property type="match status" value="1"/>
</dbReference>
<feature type="transmembrane region" description="Helical" evidence="6">
    <location>
        <begin position="418"/>
        <end position="439"/>
    </location>
</feature>
<accession>A0A371CJH2</accession>
<sequence length="562" mass="59554">MSSDEDSVDKIQQSPLPNAAKTRKGGAFWCIFLSLCLAVFLAALELTAVSTALPTIAHDLRADDFVWVGSAYTLSSTALLPMSGGMAQIFGRRPALLICLGLFALGSGICGGASSMGMLIAGRTVQGLGGGGIQSLSFIVLADLTTLQERGIYTSLFGIVWCIAGVSGPVVGGSLAATGQWRWLFYLNLPICGVAGGLVLVFLKLPTPPGTFSEKFKRLDWVGNALVVGGTAACTIALSWGGVIAPWNSAKVLVPLILGLGILGLFLLWEAKWATYPMVPFSLMSNRTSLSGYLQTFLITIVCLAVIYYMAVYFQGCKDASPVHSGVLAMGFAALSPTSIISGVAVAKLHRYRPQLWFGWCLALIGFGIASTLGATDSTARVVGFEVVLGVGIGCGFTTVMFPVLAPLPAASNAQAIAFFQFIRSFAGVWGITIGGTVLQNELKRRIPADYLASFPEGAAIAYSLIPQIPTLPEPLKGEVQDAFAKSLQVLWKVMIGVAGVGFLSSLMMKGLPLHTDMDSKWALDAKDRRVEDDENMIHLVDKVQSAEKGQEGERATAVEYD</sequence>
<protein>
    <submittedName>
        <fullName evidence="8">MFS general substrate transporter</fullName>
    </submittedName>
</protein>
<evidence type="ECO:0000313" key="8">
    <source>
        <dbReference type="EMBL" id="RDX40442.1"/>
    </source>
</evidence>
<feature type="transmembrane region" description="Helical" evidence="6">
    <location>
        <begin position="357"/>
        <end position="375"/>
    </location>
</feature>
<feature type="transmembrane region" description="Helical" evidence="6">
    <location>
        <begin position="225"/>
        <end position="245"/>
    </location>
</feature>
<feature type="transmembrane region" description="Helical" evidence="6">
    <location>
        <begin position="291"/>
        <end position="314"/>
    </location>
</feature>
<keyword evidence="4 6" id="KW-0472">Membrane</keyword>
<feature type="transmembrane region" description="Helical" evidence="6">
    <location>
        <begin position="183"/>
        <end position="205"/>
    </location>
</feature>
<evidence type="ECO:0000256" key="2">
    <source>
        <dbReference type="ARBA" id="ARBA00022692"/>
    </source>
</evidence>
<evidence type="ECO:0000256" key="1">
    <source>
        <dbReference type="ARBA" id="ARBA00004141"/>
    </source>
</evidence>